<accession>A0AAV4GIV4</accession>
<feature type="transmembrane region" description="Helical" evidence="2">
    <location>
        <begin position="59"/>
        <end position="82"/>
    </location>
</feature>
<evidence type="ECO:0000313" key="4">
    <source>
        <dbReference type="Proteomes" id="UP000762676"/>
    </source>
</evidence>
<evidence type="ECO:0000256" key="2">
    <source>
        <dbReference type="SAM" id="Phobius"/>
    </source>
</evidence>
<gene>
    <name evidence="3" type="ORF">ElyMa_002441700</name>
</gene>
<organism evidence="3 4">
    <name type="scientific">Elysia marginata</name>
    <dbReference type="NCBI Taxonomy" id="1093978"/>
    <lineage>
        <taxon>Eukaryota</taxon>
        <taxon>Metazoa</taxon>
        <taxon>Spiralia</taxon>
        <taxon>Lophotrochozoa</taxon>
        <taxon>Mollusca</taxon>
        <taxon>Gastropoda</taxon>
        <taxon>Heterobranchia</taxon>
        <taxon>Euthyneura</taxon>
        <taxon>Panpulmonata</taxon>
        <taxon>Sacoglossa</taxon>
        <taxon>Placobranchoidea</taxon>
        <taxon>Plakobranchidae</taxon>
        <taxon>Elysia</taxon>
    </lineage>
</organism>
<dbReference type="AlphaFoldDB" id="A0AAV4GIV4"/>
<sequence length="144" mass="15931">MAGECLKTQKEFFEKHTKRCTEDPERDDILPEQDDRSKDFKSRGKYESARVLAQTAKRLAIASILMGVSFLFIFLLAVYTYFNDAAEESGKANSTMGIVNPAAGNMNSTLASATSMNMMGNLNSTMDKKNMAAGNFSLSSFWVL</sequence>
<feature type="region of interest" description="Disordered" evidence="1">
    <location>
        <begin position="16"/>
        <end position="44"/>
    </location>
</feature>
<protein>
    <submittedName>
        <fullName evidence="3">Uncharacterized protein</fullName>
    </submittedName>
</protein>
<dbReference type="EMBL" id="BMAT01005016">
    <property type="protein sequence ID" value="GFR85453.1"/>
    <property type="molecule type" value="Genomic_DNA"/>
</dbReference>
<keyword evidence="4" id="KW-1185">Reference proteome</keyword>
<proteinExistence type="predicted"/>
<evidence type="ECO:0000256" key="1">
    <source>
        <dbReference type="SAM" id="MobiDB-lite"/>
    </source>
</evidence>
<keyword evidence="2" id="KW-0472">Membrane</keyword>
<reference evidence="3 4" key="1">
    <citation type="journal article" date="2021" name="Elife">
        <title>Chloroplast acquisition without the gene transfer in kleptoplastic sea slugs, Plakobranchus ocellatus.</title>
        <authorList>
            <person name="Maeda T."/>
            <person name="Takahashi S."/>
            <person name="Yoshida T."/>
            <person name="Shimamura S."/>
            <person name="Takaki Y."/>
            <person name="Nagai Y."/>
            <person name="Toyoda A."/>
            <person name="Suzuki Y."/>
            <person name="Arimoto A."/>
            <person name="Ishii H."/>
            <person name="Satoh N."/>
            <person name="Nishiyama T."/>
            <person name="Hasebe M."/>
            <person name="Maruyama T."/>
            <person name="Minagawa J."/>
            <person name="Obokata J."/>
            <person name="Shigenobu S."/>
        </authorList>
    </citation>
    <scope>NUCLEOTIDE SEQUENCE [LARGE SCALE GENOMIC DNA]</scope>
</reference>
<dbReference type="Proteomes" id="UP000762676">
    <property type="component" value="Unassembled WGS sequence"/>
</dbReference>
<comment type="caution">
    <text evidence="3">The sequence shown here is derived from an EMBL/GenBank/DDBJ whole genome shotgun (WGS) entry which is preliminary data.</text>
</comment>
<keyword evidence="2" id="KW-0812">Transmembrane</keyword>
<evidence type="ECO:0000313" key="3">
    <source>
        <dbReference type="EMBL" id="GFR85453.1"/>
    </source>
</evidence>
<name>A0AAV4GIV4_9GAST</name>
<keyword evidence="2" id="KW-1133">Transmembrane helix</keyword>